<dbReference type="GO" id="GO:0016810">
    <property type="term" value="F:hydrolase activity, acting on carbon-nitrogen (but not peptide) bonds"/>
    <property type="evidence" value="ECO:0007669"/>
    <property type="project" value="InterPro"/>
</dbReference>
<dbReference type="PANTHER" id="PTHR43135:SF3">
    <property type="entry name" value="ALPHA-D-RIBOSE 1-METHYLPHOSPHONATE 5-TRIPHOSPHATE DIPHOSPHATASE"/>
    <property type="match status" value="1"/>
</dbReference>
<dbReference type="Proteomes" id="UP000028534">
    <property type="component" value="Unassembled WGS sequence"/>
</dbReference>
<proteinExistence type="predicted"/>
<dbReference type="SUPFAM" id="SSF51338">
    <property type="entry name" value="Composite domain of metallo-dependent hydrolases"/>
    <property type="match status" value="1"/>
</dbReference>
<dbReference type="Gene3D" id="2.30.40.10">
    <property type="entry name" value="Urease, subunit C, domain 1"/>
    <property type="match status" value="1"/>
</dbReference>
<dbReference type="AlphaFoldDB" id="A0A084EHG6"/>
<evidence type="ECO:0000313" key="3">
    <source>
        <dbReference type="EMBL" id="KEZ17408.1"/>
    </source>
</evidence>
<dbReference type="EMBL" id="JGVR01000022">
    <property type="protein sequence ID" value="KEZ17408.1"/>
    <property type="molecule type" value="Genomic_DNA"/>
</dbReference>
<gene>
    <name evidence="3" type="ORF">CP98_03410</name>
</gene>
<evidence type="ECO:0000259" key="2">
    <source>
        <dbReference type="Pfam" id="PF01979"/>
    </source>
</evidence>
<dbReference type="InterPro" id="IPR006680">
    <property type="entry name" value="Amidohydro-rel"/>
</dbReference>
<evidence type="ECO:0000313" key="4">
    <source>
        <dbReference type="Proteomes" id="UP000028534"/>
    </source>
</evidence>
<protein>
    <submittedName>
        <fullName evidence="3">Amidohydrolase, imidazolonepropionase</fullName>
    </submittedName>
</protein>
<dbReference type="SUPFAM" id="SSF51556">
    <property type="entry name" value="Metallo-dependent hydrolases"/>
    <property type="match status" value="1"/>
</dbReference>
<dbReference type="CDD" id="cd01299">
    <property type="entry name" value="Met_dep_hydrolase_A"/>
    <property type="match status" value="1"/>
</dbReference>
<dbReference type="PATRIC" id="fig|13690.10.peg.3491"/>
<evidence type="ECO:0000256" key="1">
    <source>
        <dbReference type="SAM" id="SignalP"/>
    </source>
</evidence>
<feature type="domain" description="Amidohydrolase-related" evidence="2">
    <location>
        <begin position="76"/>
        <end position="416"/>
    </location>
</feature>
<dbReference type="STRING" id="13690.AX777_00120"/>
<dbReference type="PANTHER" id="PTHR43135">
    <property type="entry name" value="ALPHA-D-RIBOSE 1-METHYLPHOSPHONATE 5-TRIPHOSPHATE DIPHOSPHATASE"/>
    <property type="match status" value="1"/>
</dbReference>
<feature type="chain" id="PRO_5001774140" evidence="1">
    <location>
        <begin position="21"/>
        <end position="425"/>
    </location>
</feature>
<dbReference type="Gene3D" id="3.20.20.140">
    <property type="entry name" value="Metal-dependent hydrolases"/>
    <property type="match status" value="1"/>
</dbReference>
<dbReference type="RefSeq" id="WP_037521229.1">
    <property type="nucleotide sequence ID" value="NZ_JGVR01000022.1"/>
</dbReference>
<sequence length="425" mass="43982">MHRLLILLAFLFVAPMPAVAQEAAPALYLLRPDAVFDGAASHRGWAVLVRGNRIEVAGPGIVVPAGATVIDLPGKTLLPGLIEGHSHLFLHPYNETSWDDQVLHEPLALRTVRATVSARATLMAGFTTVRDLGTEGAGYADVGLKQAIEQGIIAGPRMLVATRALVAPGAYGPRGFEPGVVVPLGAEEAGGPDLVTAVRRQIAAGADVVKLYADYRWGKGEPSRPTFTRAEMAAAVEAAHSAGRKVAAHAATDEGMRRAILAGVDTIEHGYEGSAATFALMKAHNVGYCPTLAASDATARYRGWTGAEPAPAAVTQARQALDRARAAGVTLCLGGDVGVFAHGDNAREAELMAAAGMAPRDVLIAATSGNAALFGIADRLGAVKPGLLADLVAVEGDPTRSIDALRQVGFVMKDGVIYKGPGAQP</sequence>
<dbReference type="eggNOG" id="COG1228">
    <property type="taxonomic scope" value="Bacteria"/>
</dbReference>
<keyword evidence="1" id="KW-0732">Signal</keyword>
<organism evidence="3 4">
    <name type="scientific">Sphingobium yanoikuyae</name>
    <name type="common">Sphingomonas yanoikuyae</name>
    <dbReference type="NCBI Taxonomy" id="13690"/>
    <lineage>
        <taxon>Bacteria</taxon>
        <taxon>Pseudomonadati</taxon>
        <taxon>Pseudomonadota</taxon>
        <taxon>Alphaproteobacteria</taxon>
        <taxon>Sphingomonadales</taxon>
        <taxon>Sphingomonadaceae</taxon>
        <taxon>Sphingobium</taxon>
    </lineage>
</organism>
<dbReference type="InterPro" id="IPR011059">
    <property type="entry name" value="Metal-dep_hydrolase_composite"/>
</dbReference>
<dbReference type="InterPro" id="IPR057744">
    <property type="entry name" value="OTAase-like"/>
</dbReference>
<feature type="signal peptide" evidence="1">
    <location>
        <begin position="1"/>
        <end position="20"/>
    </location>
</feature>
<comment type="caution">
    <text evidence="3">The sequence shown here is derived from an EMBL/GenBank/DDBJ whole genome shotgun (WGS) entry which is preliminary data.</text>
</comment>
<reference evidence="3 4" key="1">
    <citation type="submission" date="2014-03" db="EMBL/GenBank/DDBJ databases">
        <title>Genome sequence of Sphingobium yanoikuyae B1.</title>
        <authorList>
            <person name="Gan H.M."/>
            <person name="Gan H.Y."/>
            <person name="Savka M.A."/>
        </authorList>
    </citation>
    <scope>NUCLEOTIDE SEQUENCE [LARGE SCALE GENOMIC DNA]</scope>
    <source>
        <strain evidence="3 4">B1</strain>
    </source>
</reference>
<keyword evidence="3" id="KW-0378">Hydrolase</keyword>
<name>A0A084EHG6_SPHYA</name>
<dbReference type="InterPro" id="IPR051781">
    <property type="entry name" value="Metallo-dep_Hydrolase"/>
</dbReference>
<dbReference type="InterPro" id="IPR032466">
    <property type="entry name" value="Metal_Hydrolase"/>
</dbReference>
<accession>A0A084EHG6</accession>
<dbReference type="Pfam" id="PF01979">
    <property type="entry name" value="Amidohydro_1"/>
    <property type="match status" value="1"/>
</dbReference>